<dbReference type="InterPro" id="IPR017665">
    <property type="entry name" value="Guanylate_kinase"/>
</dbReference>
<dbReference type="InterPro" id="IPR027417">
    <property type="entry name" value="P-loop_NTPase"/>
</dbReference>
<proteinExistence type="inferred from homology"/>
<dbReference type="FunFam" id="3.40.50.300:FF:000776">
    <property type="entry name" value="Guanylate kinase 2"/>
    <property type="match status" value="1"/>
</dbReference>
<dbReference type="PROSITE" id="PS50052">
    <property type="entry name" value="GUANYLATE_KINASE_2"/>
    <property type="match status" value="1"/>
</dbReference>
<evidence type="ECO:0000313" key="10">
    <source>
        <dbReference type="EMBL" id="KAK6509989.1"/>
    </source>
</evidence>
<dbReference type="PROSITE" id="PS00856">
    <property type="entry name" value="GUANYLATE_KINASE_1"/>
    <property type="match status" value="1"/>
</dbReference>
<evidence type="ECO:0000313" key="11">
    <source>
        <dbReference type="Proteomes" id="UP001370758"/>
    </source>
</evidence>
<dbReference type="NCBIfam" id="TIGR03263">
    <property type="entry name" value="guanyl_kin"/>
    <property type="match status" value="1"/>
</dbReference>
<dbReference type="GO" id="GO:0005829">
    <property type="term" value="C:cytosol"/>
    <property type="evidence" value="ECO:0007669"/>
    <property type="project" value="TreeGrafter"/>
</dbReference>
<name>A0AAV9WKC4_9PEZI</name>
<dbReference type="Gene3D" id="3.40.50.300">
    <property type="entry name" value="P-loop containing nucleotide triphosphate hydrolases"/>
    <property type="match status" value="1"/>
</dbReference>
<evidence type="ECO:0000256" key="4">
    <source>
        <dbReference type="ARBA" id="ARBA00022679"/>
    </source>
</evidence>
<dbReference type="Gene3D" id="3.30.63.10">
    <property type="entry name" value="Guanylate Kinase phosphate binding domain"/>
    <property type="match status" value="1"/>
</dbReference>
<accession>A0AAV9WKC4</accession>
<feature type="domain" description="Guanylate kinase-like" evidence="9">
    <location>
        <begin position="25"/>
        <end position="209"/>
    </location>
</feature>
<dbReference type="InterPro" id="IPR008145">
    <property type="entry name" value="GK/Ca_channel_bsu"/>
</dbReference>
<dbReference type="GO" id="GO:0004385">
    <property type="term" value="F:GMP kinase activity"/>
    <property type="evidence" value="ECO:0007669"/>
    <property type="project" value="UniProtKB-EC"/>
</dbReference>
<evidence type="ECO:0000256" key="8">
    <source>
        <dbReference type="ARBA" id="ARBA00030128"/>
    </source>
</evidence>
<evidence type="ECO:0000256" key="2">
    <source>
        <dbReference type="ARBA" id="ARBA00012961"/>
    </source>
</evidence>
<gene>
    <name evidence="10" type="ORF">TWF481_004703</name>
</gene>
<comment type="caution">
    <text evidence="10">The sequence shown here is derived from an EMBL/GenBank/DDBJ whole genome shotgun (WGS) entry which is preliminary data.</text>
</comment>
<dbReference type="FunFam" id="3.30.63.10:FF:000002">
    <property type="entry name" value="Guanylate kinase 1"/>
    <property type="match status" value="1"/>
</dbReference>
<reference evidence="10 11" key="1">
    <citation type="submission" date="2023-08" db="EMBL/GenBank/DDBJ databases">
        <authorList>
            <person name="Palmer J.M."/>
        </authorList>
    </citation>
    <scope>NUCLEOTIDE SEQUENCE [LARGE SCALE GENOMIC DNA]</scope>
    <source>
        <strain evidence="10 11">TWF481</strain>
    </source>
</reference>
<dbReference type="CDD" id="cd00071">
    <property type="entry name" value="GMPK"/>
    <property type="match status" value="1"/>
</dbReference>
<dbReference type="SUPFAM" id="SSF52540">
    <property type="entry name" value="P-loop containing nucleoside triphosphate hydrolases"/>
    <property type="match status" value="1"/>
</dbReference>
<evidence type="ECO:0000256" key="7">
    <source>
        <dbReference type="ARBA" id="ARBA00022840"/>
    </source>
</evidence>
<keyword evidence="4" id="KW-0808">Transferase</keyword>
<evidence type="ECO:0000256" key="3">
    <source>
        <dbReference type="ARBA" id="ARBA00016296"/>
    </source>
</evidence>
<dbReference type="GO" id="GO:0005524">
    <property type="term" value="F:ATP binding"/>
    <property type="evidence" value="ECO:0007669"/>
    <property type="project" value="UniProtKB-KW"/>
</dbReference>
<dbReference type="InterPro" id="IPR008144">
    <property type="entry name" value="Guanylate_kin-like_dom"/>
</dbReference>
<dbReference type="SMART" id="SM00072">
    <property type="entry name" value="GuKc"/>
    <property type="match status" value="1"/>
</dbReference>
<keyword evidence="5" id="KW-0547">Nucleotide-binding</keyword>
<dbReference type="Pfam" id="PF00625">
    <property type="entry name" value="Guanylate_kin"/>
    <property type="match status" value="1"/>
</dbReference>
<protein>
    <recommendedName>
        <fullName evidence="3">Guanylate kinase</fullName>
        <ecNumber evidence="2">2.7.4.8</ecNumber>
    </recommendedName>
    <alternativeName>
        <fullName evidence="8">GMP kinase</fullName>
    </alternativeName>
</protein>
<evidence type="ECO:0000256" key="5">
    <source>
        <dbReference type="ARBA" id="ARBA00022741"/>
    </source>
</evidence>
<keyword evidence="11" id="KW-1185">Reference proteome</keyword>
<dbReference type="PANTHER" id="PTHR23117:SF13">
    <property type="entry name" value="GUANYLATE KINASE"/>
    <property type="match status" value="1"/>
</dbReference>
<comment type="similarity">
    <text evidence="1">Belongs to the guanylate kinase family.</text>
</comment>
<evidence type="ECO:0000259" key="9">
    <source>
        <dbReference type="PROSITE" id="PS50052"/>
    </source>
</evidence>
<dbReference type="AlphaFoldDB" id="A0AAV9WKC4"/>
<evidence type="ECO:0000256" key="6">
    <source>
        <dbReference type="ARBA" id="ARBA00022777"/>
    </source>
</evidence>
<dbReference type="PANTHER" id="PTHR23117">
    <property type="entry name" value="GUANYLATE KINASE-RELATED"/>
    <property type="match status" value="1"/>
</dbReference>
<organism evidence="10 11">
    <name type="scientific">Arthrobotrys musiformis</name>
    <dbReference type="NCBI Taxonomy" id="47236"/>
    <lineage>
        <taxon>Eukaryota</taxon>
        <taxon>Fungi</taxon>
        <taxon>Dikarya</taxon>
        <taxon>Ascomycota</taxon>
        <taxon>Pezizomycotina</taxon>
        <taxon>Orbiliomycetes</taxon>
        <taxon>Orbiliales</taxon>
        <taxon>Orbiliaceae</taxon>
        <taxon>Arthrobotrys</taxon>
    </lineage>
</organism>
<keyword evidence="7" id="KW-0067">ATP-binding</keyword>
<keyword evidence="6" id="KW-0418">Kinase</keyword>
<sequence length="216" mass="24389">MPFLRYIQRSQILRRQLHTMSSTKLPIVVLSGPSGAGKSTLLKKLFANHPDTFGFSVSHTSRGPRDGEEHGKAYWFTDKDEFRRLIAEGKFIETAEFSGNLYGTSIQAVKDVQDHGKVCILDIEMEGVKQVKNTDLNETCTFIFVRPPSVEELRKRLEGRNTETPTSLENRLAQAKKELEFAETPGVHDKIIVNDDLAKAYDELEGHILSKIRGDN</sequence>
<dbReference type="EMBL" id="JAVHJL010000002">
    <property type="protein sequence ID" value="KAK6509989.1"/>
    <property type="molecule type" value="Genomic_DNA"/>
</dbReference>
<evidence type="ECO:0000256" key="1">
    <source>
        <dbReference type="ARBA" id="ARBA00005790"/>
    </source>
</evidence>
<dbReference type="InterPro" id="IPR020590">
    <property type="entry name" value="Guanylate_kinase_CS"/>
</dbReference>
<dbReference type="EC" id="2.7.4.8" evidence="2"/>
<dbReference type="Proteomes" id="UP001370758">
    <property type="component" value="Unassembled WGS sequence"/>
</dbReference>